<gene>
    <name evidence="1" type="ORF">C6Y45_10185</name>
</gene>
<evidence type="ECO:0000313" key="1">
    <source>
        <dbReference type="EMBL" id="PTL38711.1"/>
    </source>
</evidence>
<dbReference type="InterPro" id="IPR029069">
    <property type="entry name" value="HotDog_dom_sf"/>
</dbReference>
<reference evidence="1 2" key="1">
    <citation type="submission" date="2018-03" db="EMBL/GenBank/DDBJ databases">
        <title>Alkalicoccus saliphilus sp. nov., isolated from a mineral pool.</title>
        <authorList>
            <person name="Zhao B."/>
        </authorList>
    </citation>
    <scope>NUCLEOTIDE SEQUENCE [LARGE SCALE GENOMIC DNA]</scope>
    <source>
        <strain evidence="1 2">6AG</strain>
    </source>
</reference>
<keyword evidence="2" id="KW-1185">Reference proteome</keyword>
<dbReference type="PANTHER" id="PTHR31793">
    <property type="entry name" value="4-HYDROXYBENZOYL-COA THIOESTERASE FAMILY MEMBER"/>
    <property type="match status" value="1"/>
</dbReference>
<protein>
    <submittedName>
        <fullName evidence="1">Uncharacterized protein</fullName>
    </submittedName>
</protein>
<dbReference type="CDD" id="cd00586">
    <property type="entry name" value="4HBT"/>
    <property type="match status" value="1"/>
</dbReference>
<dbReference type="GO" id="GO:0047617">
    <property type="term" value="F:fatty acyl-CoA hydrolase activity"/>
    <property type="evidence" value="ECO:0007669"/>
    <property type="project" value="TreeGrafter"/>
</dbReference>
<comment type="caution">
    <text evidence="1">The sequence shown here is derived from an EMBL/GenBank/DDBJ whole genome shotgun (WGS) entry which is preliminary data.</text>
</comment>
<dbReference type="Pfam" id="PF13279">
    <property type="entry name" value="4HBT_2"/>
    <property type="match status" value="1"/>
</dbReference>
<dbReference type="RefSeq" id="WP_107585123.1">
    <property type="nucleotide sequence ID" value="NZ_PZJJ01000015.1"/>
</dbReference>
<name>A0A2T4U5N5_9BACI</name>
<organism evidence="1 2">
    <name type="scientific">Alkalicoccus saliphilus</name>
    <dbReference type="NCBI Taxonomy" id="200989"/>
    <lineage>
        <taxon>Bacteria</taxon>
        <taxon>Bacillati</taxon>
        <taxon>Bacillota</taxon>
        <taxon>Bacilli</taxon>
        <taxon>Bacillales</taxon>
        <taxon>Bacillaceae</taxon>
        <taxon>Alkalicoccus</taxon>
    </lineage>
</organism>
<dbReference type="Gene3D" id="3.10.129.10">
    <property type="entry name" value="Hotdog Thioesterase"/>
    <property type="match status" value="1"/>
</dbReference>
<accession>A0A2T4U5N5</accession>
<dbReference type="SUPFAM" id="SSF54637">
    <property type="entry name" value="Thioesterase/thiol ester dehydrase-isomerase"/>
    <property type="match status" value="1"/>
</dbReference>
<dbReference type="AlphaFoldDB" id="A0A2T4U5N5"/>
<dbReference type="EMBL" id="PZJJ01000015">
    <property type="protein sequence ID" value="PTL38711.1"/>
    <property type="molecule type" value="Genomic_DNA"/>
</dbReference>
<dbReference type="PANTHER" id="PTHR31793:SF24">
    <property type="entry name" value="LONG-CHAIN ACYL-COA THIOESTERASE FADM"/>
    <property type="match status" value="1"/>
</dbReference>
<dbReference type="OrthoDB" id="9799036at2"/>
<dbReference type="InterPro" id="IPR050563">
    <property type="entry name" value="4-hydroxybenzoyl-CoA_TE"/>
</dbReference>
<evidence type="ECO:0000313" key="2">
    <source>
        <dbReference type="Proteomes" id="UP000240509"/>
    </source>
</evidence>
<sequence length="152" mass="17578">MGIPSYIENMETWEKEFEFFDPVKVRFSETDAFGHVNNTVAFIYYEQARINYFEELGMMKSWVTGETMIVTGDLQCDYIRQVKFGEKLQVGVKTSHVGRTSLDMHYMVKNEEGDICMTGRGRIVQINKKTGRPSAWEEQVKEKLAASRILAD</sequence>
<dbReference type="Proteomes" id="UP000240509">
    <property type="component" value="Unassembled WGS sequence"/>
</dbReference>
<proteinExistence type="predicted"/>